<gene>
    <name evidence="1" type="ORF">CV83915_03988</name>
</gene>
<proteinExistence type="predicted"/>
<dbReference type="Proteomes" id="UP000236551">
    <property type="component" value="Chromosome"/>
</dbReference>
<accession>A0A2H4TXK5</accession>
<sequence>MIGKTYQVKPRQTRAIAGIVKKTHSTSRLKNCDFSSFWGSKRAP</sequence>
<evidence type="ECO:0000313" key="1">
    <source>
        <dbReference type="EMBL" id="ATZ34265.1"/>
    </source>
</evidence>
<dbReference type="AlphaFoldDB" id="A0A2H4TXK5"/>
<evidence type="ECO:0000313" key="2">
    <source>
        <dbReference type="Proteomes" id="UP000236551"/>
    </source>
</evidence>
<reference evidence="1 2" key="1">
    <citation type="submission" date="2017-11" db="EMBL/GenBank/DDBJ databases">
        <title>Escherichia coli CV839-15 Genome sequencing and assembly.</title>
        <authorList>
            <person name="Li Z."/>
            <person name="Song N."/>
            <person name="Li W."/>
            <person name="Philip H.R."/>
            <person name="Bu Z."/>
            <person name="Siguo L."/>
        </authorList>
    </citation>
    <scope>NUCLEOTIDE SEQUENCE [LARGE SCALE GENOMIC DNA]</scope>
    <source>
        <strain evidence="1 2">CV839-15</strain>
    </source>
</reference>
<organism evidence="1 2">
    <name type="scientific">Escherichia coli</name>
    <dbReference type="NCBI Taxonomy" id="562"/>
    <lineage>
        <taxon>Bacteria</taxon>
        <taxon>Pseudomonadati</taxon>
        <taxon>Pseudomonadota</taxon>
        <taxon>Gammaproteobacteria</taxon>
        <taxon>Enterobacterales</taxon>
        <taxon>Enterobacteriaceae</taxon>
        <taxon>Escherichia</taxon>
    </lineage>
</organism>
<protein>
    <submittedName>
        <fullName evidence="1">Uncharacterized protein</fullName>
    </submittedName>
</protein>
<name>A0A2H4TXK5_ECOLX</name>
<dbReference type="EMBL" id="CP024978">
    <property type="protein sequence ID" value="ATZ34265.1"/>
    <property type="molecule type" value="Genomic_DNA"/>
</dbReference>